<organism evidence="2 3">
    <name type="scientific">Bythopirellula polymerisocia</name>
    <dbReference type="NCBI Taxonomy" id="2528003"/>
    <lineage>
        <taxon>Bacteria</taxon>
        <taxon>Pseudomonadati</taxon>
        <taxon>Planctomycetota</taxon>
        <taxon>Planctomycetia</taxon>
        <taxon>Pirellulales</taxon>
        <taxon>Lacipirellulaceae</taxon>
        <taxon>Bythopirellula</taxon>
    </lineage>
</organism>
<gene>
    <name evidence="2" type="ORF">Pla144_31740</name>
</gene>
<keyword evidence="3" id="KW-1185">Reference proteome</keyword>
<evidence type="ECO:0000313" key="2">
    <source>
        <dbReference type="EMBL" id="TWU25960.1"/>
    </source>
</evidence>
<evidence type="ECO:0000313" key="3">
    <source>
        <dbReference type="Proteomes" id="UP000318437"/>
    </source>
</evidence>
<sequence length="137" mass="13459" precursor="true">MRKSIVLSACLAICCVIGQVHAAEGVIPSNTLDAMGLSGVKVVSDSTAAEVRGMGYVPISIAAGGSFAGVGSHHAAAGSVNGYFAAGKYAASGANGSEAGITKVHVKSIDIGGVTKTITTTKSISVYAGGYSSAMSF</sequence>
<dbReference type="AlphaFoldDB" id="A0A5C6CN35"/>
<protein>
    <submittedName>
        <fullName evidence="2">Uncharacterized protein</fullName>
    </submittedName>
</protein>
<dbReference type="EMBL" id="SJPS01000004">
    <property type="protein sequence ID" value="TWU25960.1"/>
    <property type="molecule type" value="Genomic_DNA"/>
</dbReference>
<accession>A0A5C6CN35</accession>
<dbReference type="Proteomes" id="UP000318437">
    <property type="component" value="Unassembled WGS sequence"/>
</dbReference>
<evidence type="ECO:0000256" key="1">
    <source>
        <dbReference type="SAM" id="SignalP"/>
    </source>
</evidence>
<comment type="caution">
    <text evidence="2">The sequence shown here is derived from an EMBL/GenBank/DDBJ whole genome shotgun (WGS) entry which is preliminary data.</text>
</comment>
<keyword evidence="1" id="KW-0732">Signal</keyword>
<feature type="chain" id="PRO_5023000988" evidence="1">
    <location>
        <begin position="23"/>
        <end position="137"/>
    </location>
</feature>
<reference evidence="2 3" key="1">
    <citation type="submission" date="2019-02" db="EMBL/GenBank/DDBJ databases">
        <title>Deep-cultivation of Planctomycetes and their phenomic and genomic characterization uncovers novel biology.</title>
        <authorList>
            <person name="Wiegand S."/>
            <person name="Jogler M."/>
            <person name="Boedeker C."/>
            <person name="Pinto D."/>
            <person name="Vollmers J."/>
            <person name="Rivas-Marin E."/>
            <person name="Kohn T."/>
            <person name="Peeters S.H."/>
            <person name="Heuer A."/>
            <person name="Rast P."/>
            <person name="Oberbeckmann S."/>
            <person name="Bunk B."/>
            <person name="Jeske O."/>
            <person name="Meyerdierks A."/>
            <person name="Storesund J.E."/>
            <person name="Kallscheuer N."/>
            <person name="Luecker S."/>
            <person name="Lage O.M."/>
            <person name="Pohl T."/>
            <person name="Merkel B.J."/>
            <person name="Hornburger P."/>
            <person name="Mueller R.-W."/>
            <person name="Bruemmer F."/>
            <person name="Labrenz M."/>
            <person name="Spormann A.M."/>
            <person name="Op Den Camp H."/>
            <person name="Overmann J."/>
            <person name="Amann R."/>
            <person name="Jetten M.S.M."/>
            <person name="Mascher T."/>
            <person name="Medema M.H."/>
            <person name="Devos D.P."/>
            <person name="Kaster A.-K."/>
            <person name="Ovreas L."/>
            <person name="Rohde M."/>
            <person name="Galperin M.Y."/>
            <person name="Jogler C."/>
        </authorList>
    </citation>
    <scope>NUCLEOTIDE SEQUENCE [LARGE SCALE GENOMIC DNA]</scope>
    <source>
        <strain evidence="2 3">Pla144</strain>
    </source>
</reference>
<dbReference type="RefSeq" id="WP_146451518.1">
    <property type="nucleotide sequence ID" value="NZ_SJPS01000004.1"/>
</dbReference>
<name>A0A5C6CN35_9BACT</name>
<feature type="signal peptide" evidence="1">
    <location>
        <begin position="1"/>
        <end position="22"/>
    </location>
</feature>
<proteinExistence type="predicted"/>
<dbReference type="OrthoDB" id="9855635at2"/>